<dbReference type="SUPFAM" id="SSF47644">
    <property type="entry name" value="Methionine synthase domain"/>
    <property type="match status" value="1"/>
</dbReference>
<dbReference type="InterPro" id="IPR003759">
    <property type="entry name" value="Cbl-bd_cap"/>
</dbReference>
<dbReference type="STRING" id="6336.A0A0V0RYE8"/>
<feature type="binding site" evidence="16 18">
    <location>
        <position position="314"/>
    </location>
    <ligand>
        <name>Zn(2+)</name>
        <dbReference type="ChEBI" id="CHEBI:29105"/>
    </ligand>
</feature>
<dbReference type="Gene3D" id="3.40.50.280">
    <property type="entry name" value="Cobalamin-binding domain"/>
    <property type="match status" value="1"/>
</dbReference>
<comment type="pathway">
    <text evidence="3 15">Amino-acid biosynthesis; L-methionine biosynthesis via de novo pathway; L-methionine from L-homocysteine (MetH route): step 1/1.</text>
</comment>
<dbReference type="Gene3D" id="3.20.20.20">
    <property type="entry name" value="Dihydropteroate synthase-like"/>
    <property type="match status" value="1"/>
</dbReference>
<keyword evidence="7 15" id="KW-0846">Cobalamin</keyword>
<dbReference type="InterPro" id="IPR036724">
    <property type="entry name" value="Cobalamin-bd_sf"/>
</dbReference>
<comment type="function">
    <text evidence="15">Catalyzes the transfer of a methyl group from methyl-cobalamin to homocysteine, yielding enzyme-bound cob(I)alamin and methionine. Subsequently, remethylates the cofactor using methyltetrahydrofolate.</text>
</comment>
<evidence type="ECO:0000259" key="20">
    <source>
        <dbReference type="PROSITE" id="PS50972"/>
    </source>
</evidence>
<name>A0A0V0RYE8_9BILA</name>
<dbReference type="PIRSF" id="PIRSF000381">
    <property type="entry name" value="MetH"/>
    <property type="match status" value="1"/>
</dbReference>
<feature type="binding site" evidence="17">
    <location>
        <begin position="1210"/>
        <end position="1211"/>
    </location>
    <ligand>
        <name>S-adenosyl-L-methionine</name>
        <dbReference type="ChEBI" id="CHEBI:59789"/>
    </ligand>
</feature>
<organism evidence="24 25">
    <name type="scientific">Trichinella nelsoni</name>
    <dbReference type="NCBI Taxonomy" id="6336"/>
    <lineage>
        <taxon>Eukaryota</taxon>
        <taxon>Metazoa</taxon>
        <taxon>Ecdysozoa</taxon>
        <taxon>Nematoda</taxon>
        <taxon>Enoplea</taxon>
        <taxon>Dorylaimia</taxon>
        <taxon>Trichinellida</taxon>
        <taxon>Trichinellidae</taxon>
        <taxon>Trichinella</taxon>
    </lineage>
</organism>
<dbReference type="PROSITE" id="PS51332">
    <property type="entry name" value="B12_BINDING"/>
    <property type="match status" value="1"/>
</dbReference>
<keyword evidence="9 15" id="KW-0949">S-adenosyl-L-methionine</keyword>
<dbReference type="SUPFAM" id="SSF52242">
    <property type="entry name" value="Cobalamin (vitamin B12)-binding domain"/>
    <property type="match status" value="1"/>
</dbReference>
<evidence type="ECO:0000256" key="10">
    <source>
        <dbReference type="ARBA" id="ARBA00022723"/>
    </source>
</evidence>
<dbReference type="Pfam" id="PF02965">
    <property type="entry name" value="Met_synt_B12"/>
    <property type="match status" value="1"/>
</dbReference>
<evidence type="ECO:0000256" key="14">
    <source>
        <dbReference type="ARBA" id="ARBA00023285"/>
    </source>
</evidence>
<evidence type="ECO:0000259" key="19">
    <source>
        <dbReference type="PROSITE" id="PS50970"/>
    </source>
</evidence>
<dbReference type="InterPro" id="IPR006158">
    <property type="entry name" value="Cobalamin-bd"/>
</dbReference>
<dbReference type="SUPFAM" id="SSF56507">
    <property type="entry name" value="Methionine synthase activation domain-like"/>
    <property type="match status" value="1"/>
</dbReference>
<comment type="cofactor">
    <cofactor evidence="1 15 18">
        <name>Zn(2+)</name>
        <dbReference type="ChEBI" id="CHEBI:29105"/>
    </cofactor>
</comment>
<dbReference type="FunFam" id="3.20.20.330:FF:000001">
    <property type="entry name" value="Methionine synthase"/>
    <property type="match status" value="1"/>
</dbReference>
<dbReference type="FunFam" id="3.40.50.280:FF:000001">
    <property type="entry name" value="Methionine synthase"/>
    <property type="match status" value="1"/>
</dbReference>
<dbReference type="SUPFAM" id="SSF51717">
    <property type="entry name" value="Dihydropteroate synthetase-like"/>
    <property type="match status" value="1"/>
</dbReference>
<dbReference type="CDD" id="cd02069">
    <property type="entry name" value="methionine_synthase_B12_BD"/>
    <property type="match status" value="1"/>
</dbReference>
<reference evidence="24 25" key="1">
    <citation type="submission" date="2015-01" db="EMBL/GenBank/DDBJ databases">
        <title>Evolution of Trichinella species and genotypes.</title>
        <authorList>
            <person name="Korhonen P.K."/>
            <person name="Edoardo P."/>
            <person name="Giuseppe L.R."/>
            <person name="Gasser R.B."/>
        </authorList>
    </citation>
    <scope>NUCLEOTIDE SEQUENCE [LARGE SCALE GENOMIC DNA]</scope>
    <source>
        <strain evidence="24">ISS37</strain>
    </source>
</reference>
<dbReference type="Pfam" id="PF02607">
    <property type="entry name" value="B12-binding_2"/>
    <property type="match status" value="1"/>
</dbReference>
<evidence type="ECO:0000313" key="25">
    <source>
        <dbReference type="Proteomes" id="UP000054630"/>
    </source>
</evidence>
<dbReference type="Proteomes" id="UP000054630">
    <property type="component" value="Unassembled WGS sequence"/>
</dbReference>
<evidence type="ECO:0000256" key="17">
    <source>
        <dbReference type="PIRSR" id="PIRSR000381-2"/>
    </source>
</evidence>
<dbReference type="Pfam" id="PF00809">
    <property type="entry name" value="Pterin_bind"/>
    <property type="match status" value="1"/>
</dbReference>
<dbReference type="SUPFAM" id="SSF82282">
    <property type="entry name" value="Homocysteine S-methyltransferase"/>
    <property type="match status" value="1"/>
</dbReference>
<evidence type="ECO:0000256" key="7">
    <source>
        <dbReference type="ARBA" id="ARBA00022628"/>
    </source>
</evidence>
<dbReference type="EMBL" id="JYDL01000058">
    <property type="protein sequence ID" value="KRX19505.1"/>
    <property type="molecule type" value="Genomic_DNA"/>
</dbReference>
<evidence type="ECO:0000256" key="9">
    <source>
        <dbReference type="ARBA" id="ARBA00022691"/>
    </source>
</evidence>
<dbReference type="InterPro" id="IPR004223">
    <property type="entry name" value="VitB12-dep_Met_synth_activ_dom"/>
</dbReference>
<dbReference type="NCBIfam" id="NF007024">
    <property type="entry name" value="PRK09490.1"/>
    <property type="match status" value="1"/>
</dbReference>
<feature type="binding site" evidence="16 18">
    <location>
        <position position="313"/>
    </location>
    <ligand>
        <name>Zn(2+)</name>
        <dbReference type="ChEBI" id="CHEBI:29105"/>
    </ligand>
</feature>
<comment type="cofactor">
    <cofactor evidence="2 15 16">
        <name>methylcob(III)alamin</name>
        <dbReference type="ChEBI" id="CHEBI:28115"/>
    </cofactor>
</comment>
<feature type="binding site" evidence="17">
    <location>
        <begin position="768"/>
        <end position="772"/>
    </location>
    <ligand>
        <name>methylcob(III)alamin</name>
        <dbReference type="ChEBI" id="CHEBI:28115"/>
    </ligand>
</feature>
<feature type="domain" description="Pterin-binding" evidence="20">
    <location>
        <begin position="361"/>
        <end position="622"/>
    </location>
</feature>
<evidence type="ECO:0000256" key="4">
    <source>
        <dbReference type="ARBA" id="ARBA00010398"/>
    </source>
</evidence>
<comment type="domain">
    <text evidence="15">Modular enzyme with four functionally distinct domains. The isolated Hcy-binding domain catalyzes methyl transfer from free methylcobalamin to homocysteine. The Hcy-binding domain in association with the pterin-binding domain catalyzes the methylation of cob(I)alamin by methyltetrahydrofolate and the methylation of homocysteine. The B12-binding domain binds the cofactor. The AdoMet activation domain binds S-adenosyl-L-methionine. Under aerobic conditions cob(I)alamin can be converted to inactive cob(II)alamin. Reductive methylation by S-adenosyl-L-methionine and flavodoxin regenerates methylcobalamin.</text>
</comment>
<feature type="domain" description="Hcy-binding" evidence="19">
    <location>
        <begin position="9"/>
        <end position="328"/>
    </location>
</feature>
<dbReference type="InterPro" id="IPR036594">
    <property type="entry name" value="Meth_synthase_dom"/>
</dbReference>
<dbReference type="GO" id="GO:0031419">
    <property type="term" value="F:cobalamin binding"/>
    <property type="evidence" value="ECO:0007669"/>
    <property type="project" value="UniProtKB-UniRule"/>
</dbReference>
<evidence type="ECO:0000256" key="13">
    <source>
        <dbReference type="ARBA" id="ARBA00023167"/>
    </source>
</evidence>
<comment type="caution">
    <text evidence="24">The sequence shown here is derived from an EMBL/GenBank/DDBJ whole genome shotgun (WGS) entry which is preliminary data.</text>
</comment>
<gene>
    <name evidence="24" type="primary">MTR</name>
    <name evidence="24" type="ORF">T07_5262</name>
</gene>
<keyword evidence="11" id="KW-0677">Repeat</keyword>
<feature type="binding site" evidence="17">
    <location>
        <position position="701"/>
    </location>
    <ligand>
        <name>methylcob(III)alamin</name>
        <dbReference type="ChEBI" id="CHEBI:28115"/>
    </ligand>
</feature>
<dbReference type="InterPro" id="IPR011005">
    <property type="entry name" value="Dihydropteroate_synth-like_sf"/>
</dbReference>
<dbReference type="InterPro" id="IPR003726">
    <property type="entry name" value="HCY_dom"/>
</dbReference>
<evidence type="ECO:0000256" key="16">
    <source>
        <dbReference type="PIRSR" id="PIRSR000381-1"/>
    </source>
</evidence>
<dbReference type="GO" id="GO:0046653">
    <property type="term" value="P:tetrahydrofolate metabolic process"/>
    <property type="evidence" value="ECO:0007669"/>
    <property type="project" value="TreeGrafter"/>
</dbReference>
<dbReference type="UniPathway" id="UPA00051">
    <property type="reaction ID" value="UER00081"/>
</dbReference>
<dbReference type="GO" id="GO:0008270">
    <property type="term" value="F:zinc ion binding"/>
    <property type="evidence" value="ECO:0007669"/>
    <property type="project" value="UniProtKB-UniRule"/>
</dbReference>
<evidence type="ECO:0000256" key="5">
    <source>
        <dbReference type="ARBA" id="ARBA00022603"/>
    </source>
</evidence>
<dbReference type="PANTHER" id="PTHR45833:SF1">
    <property type="entry name" value="METHIONINE SYNTHASE"/>
    <property type="match status" value="1"/>
</dbReference>
<dbReference type="InterPro" id="IPR050554">
    <property type="entry name" value="Met_Synthase/Corrinoid"/>
</dbReference>
<accession>A0A0V0RYE8</accession>
<keyword evidence="12 15" id="KW-0862">Zinc</keyword>
<feature type="binding site" evidence="17">
    <location>
        <position position="820"/>
    </location>
    <ligand>
        <name>methylcob(III)alamin</name>
        <dbReference type="ChEBI" id="CHEBI:28115"/>
    </ligand>
</feature>
<dbReference type="CDD" id="cd00740">
    <property type="entry name" value="MeTr"/>
    <property type="match status" value="1"/>
</dbReference>
<evidence type="ECO:0000256" key="18">
    <source>
        <dbReference type="PROSITE-ProRule" id="PRU00333"/>
    </source>
</evidence>
<evidence type="ECO:0000313" key="24">
    <source>
        <dbReference type="EMBL" id="KRX19505.1"/>
    </source>
</evidence>
<feature type="binding site" evidence="17">
    <location>
        <position position="816"/>
    </location>
    <ligand>
        <name>methylcob(III)alamin</name>
        <dbReference type="ChEBI" id="CHEBI:28115"/>
    </ligand>
</feature>
<dbReference type="PROSITE" id="PS50972">
    <property type="entry name" value="PTERIN_BINDING"/>
    <property type="match status" value="1"/>
</dbReference>
<dbReference type="InterPro" id="IPR000489">
    <property type="entry name" value="Pterin-binding_dom"/>
</dbReference>
<dbReference type="Gene3D" id="1.10.288.10">
    <property type="entry name" value="Cobalamin-dependent Methionine Synthase, domain 2"/>
    <property type="match status" value="1"/>
</dbReference>
<dbReference type="Pfam" id="PF02574">
    <property type="entry name" value="S-methyl_trans"/>
    <property type="match status" value="1"/>
</dbReference>
<dbReference type="FunFam" id="3.20.20.20:FF:000002">
    <property type="entry name" value="Methionine synthase"/>
    <property type="match status" value="1"/>
</dbReference>
<evidence type="ECO:0000256" key="15">
    <source>
        <dbReference type="PIRNR" id="PIRNR000381"/>
    </source>
</evidence>
<dbReference type="AlphaFoldDB" id="A0A0V0RYE8"/>
<dbReference type="GO" id="GO:0050667">
    <property type="term" value="P:homocysteine metabolic process"/>
    <property type="evidence" value="ECO:0007669"/>
    <property type="project" value="TreeGrafter"/>
</dbReference>
<feature type="binding site" evidence="17">
    <location>
        <position position="872"/>
    </location>
    <ligand>
        <name>methylcob(III)alamin</name>
        <dbReference type="ChEBI" id="CHEBI:28115"/>
    </ligand>
</feature>
<evidence type="ECO:0000259" key="22">
    <source>
        <dbReference type="PROSITE" id="PS51332"/>
    </source>
</evidence>
<dbReference type="PROSITE" id="PS50970">
    <property type="entry name" value="HCY"/>
    <property type="match status" value="1"/>
</dbReference>
<feature type="binding site" evidence="17">
    <location>
        <position position="1155"/>
    </location>
    <ligand>
        <name>S-adenosyl-L-methionine</name>
        <dbReference type="ChEBI" id="CHEBI:59789"/>
    </ligand>
</feature>
<keyword evidence="10 15" id="KW-0479">Metal-binding</keyword>
<sequence length="1247" mass="139266">MAKKCDDMFKKFRSILEKRVMIIDGGMGTMIQRFHLDETSYRGTRFADHPVSLKGNNDLLTLTRPDVIYEIHRRYFDAGADFIETNTFSSNRIAQADYRLESLIYELNFEASKIAKQAASDTENKTGQQCFVLGSIGPTNKTLSISPSVERPEYRNISFTELANAYKEQAEALLDGEVDAFLVETIFDTANAKAAIFAIQTLFEERQTRIPVFLSGTVVDKSGRTLSGQSIEAFLISVQHADPFCVGLNCALGATDMRPFIETVSKNTSAYVICYPNAGLPNSFGEYDESPEQTAATLKQFAVDGLVNIVGGCCGTTPDHIAKICQAVKGVPPRCPQKDIFKSYTLLSGLESMQIGPFTNFVNIGERCNVAGSRRFANMIKKGNYEMALQVAKEQVELGAQILDVNLDEAMLDGVNSMIKFVNLISSDPDISKVPLCIDSSNFLVIEAGLQCFQGKCIANSISLKEGEEKFLQHAKTLKKYGAAIVVMAFDETGQATTVEHRVKVCQRSYNLLVEEAKIDPADIIFDLNVLTVGTGIEEHNTYAVSFFESAKIVKKLFPECRISGGISNVSFAFRGRDKIREAMHSVFLYYAIQAGLDMGIVNAGCLPVYSEIEKTLLELCTNLLLNRSPGATEDLLAYAEKEGDKLTEEKNIPKVEWRDWPVNERLKHALIKGISDYVVDDVEQARNMTDIYPRPLNIIEGPLMTGMAAVGDLFGSGKMFLPQVIKSARVMKKAVEYLVPFMEQEKESKAEDEINYRGTIILATVKGDVHDIGKNIVSVVLGCNNFKVIDLGIMTPCDKILKSAIDNNADMIGLSGLITPSLEEMIYVAKEMQRVDFKIPLLIGGATTSRIHTAVKIKSAYSGPVIHVSDASKSVVVCSSLMDEKMRGEFLCETEELYEEIRQDYFDNFSELRFVPLNVAREHSLKFDWSTYIPSKPNTIGVQCFTDYDIEQFIPYIDWKPFFDVWQLRGKYPNRGFPKLFDDPDIGEEAKRVFDDAQQLLSKICNESLLQANAVIGIFPALSDGDDILILNPENMDKSSPIGVLHGLRQQAVKEQSEQPYLCLSDFIVPKSMDMYDYIGMFAVTVGIGLEKLVSSYEQQLDDYHAIMCKALADRLSEAFAEELHERVRLNFWGYTSESLSVDALHRIQYEGIRPAPGYPCQPDLSEMRTLWKLLDVDKNTGIHLTESMAMHPTASVCGLYFAHSKAKYFAVGKIDKDQIMDYATRKGVSTEEVQKWLSQCLRFES</sequence>
<dbReference type="GO" id="GO:0032259">
    <property type="term" value="P:methylation"/>
    <property type="evidence" value="ECO:0007669"/>
    <property type="project" value="UniProtKB-KW"/>
</dbReference>
<evidence type="ECO:0000256" key="1">
    <source>
        <dbReference type="ARBA" id="ARBA00001947"/>
    </source>
</evidence>
<evidence type="ECO:0000256" key="12">
    <source>
        <dbReference type="ARBA" id="ARBA00022833"/>
    </source>
</evidence>
<dbReference type="InterPro" id="IPR036589">
    <property type="entry name" value="HCY_dom_sf"/>
</dbReference>
<evidence type="ECO:0000259" key="23">
    <source>
        <dbReference type="PROSITE" id="PS51337"/>
    </source>
</evidence>
<dbReference type="EC" id="2.1.1.13" evidence="15"/>
<dbReference type="Gene3D" id="1.10.1240.10">
    <property type="entry name" value="Methionine synthase domain"/>
    <property type="match status" value="1"/>
</dbReference>
<dbReference type="Gene3D" id="3.10.196.10">
    <property type="entry name" value="Vitamin B12-dependent methionine synthase, activation domain"/>
    <property type="match status" value="1"/>
</dbReference>
<feature type="binding site" description="axial binding residue" evidence="16">
    <location>
        <position position="771"/>
    </location>
    <ligand>
        <name>methylcob(III)alamin</name>
        <dbReference type="ChEBI" id="CHEBI:28115"/>
    </ligand>
    <ligandPart>
        <name>Co</name>
        <dbReference type="ChEBI" id="CHEBI:27638"/>
    </ligandPart>
</feature>
<dbReference type="GO" id="GO:0008705">
    <property type="term" value="F:methionine synthase activity"/>
    <property type="evidence" value="ECO:0007669"/>
    <property type="project" value="UniProtKB-UniRule"/>
</dbReference>
<dbReference type="Pfam" id="PF02310">
    <property type="entry name" value="B12-binding"/>
    <property type="match status" value="1"/>
</dbReference>
<keyword evidence="6 15" id="KW-0028">Amino-acid biosynthesis</keyword>
<dbReference type="InterPro" id="IPR011822">
    <property type="entry name" value="MetH"/>
</dbReference>
<evidence type="ECO:0000256" key="8">
    <source>
        <dbReference type="ARBA" id="ARBA00022679"/>
    </source>
</evidence>
<keyword evidence="25" id="KW-1185">Reference proteome</keyword>
<dbReference type="PROSITE" id="PS50974">
    <property type="entry name" value="ADOMET_ACTIVATION"/>
    <property type="match status" value="1"/>
</dbReference>
<dbReference type="GO" id="GO:0005829">
    <property type="term" value="C:cytosol"/>
    <property type="evidence" value="ECO:0007669"/>
    <property type="project" value="TreeGrafter"/>
</dbReference>
<feature type="binding site" evidence="16 18">
    <location>
        <position position="250"/>
    </location>
    <ligand>
        <name>Zn(2+)</name>
        <dbReference type="ChEBI" id="CHEBI:29105"/>
    </ligand>
</feature>
<keyword evidence="5 15" id="KW-0489">Methyltransferase</keyword>
<evidence type="ECO:0000259" key="21">
    <source>
        <dbReference type="PROSITE" id="PS50974"/>
    </source>
</evidence>
<protein>
    <recommendedName>
        <fullName evidence="15">Methionine synthase</fullName>
        <ecNumber evidence="15">2.1.1.13</ecNumber>
    </recommendedName>
    <alternativeName>
        <fullName evidence="15">5-methyltetrahydrofolate--homocysteine methyltransferase</fullName>
    </alternativeName>
</protein>
<comment type="similarity">
    <text evidence="4">Belongs to the vitamin-B12 dependent methionine synthase family.</text>
</comment>
<keyword evidence="14 15" id="KW-0170">Cobalt</keyword>
<evidence type="ECO:0000256" key="6">
    <source>
        <dbReference type="ARBA" id="ARBA00022605"/>
    </source>
</evidence>
<feature type="domain" description="B12-binding N-terminal" evidence="23">
    <location>
        <begin position="654"/>
        <end position="751"/>
    </location>
</feature>
<dbReference type="SMART" id="SM01018">
    <property type="entry name" value="B12-binding_2"/>
    <property type="match status" value="1"/>
</dbReference>
<dbReference type="FunFam" id="1.10.1240.10:FF:000001">
    <property type="entry name" value="Methionine synthase"/>
    <property type="match status" value="1"/>
</dbReference>
<dbReference type="InterPro" id="IPR037010">
    <property type="entry name" value="VitB12-dep_Met_synth_activ_sf"/>
</dbReference>
<dbReference type="InterPro" id="IPR033706">
    <property type="entry name" value="Met_synthase_B12-bd"/>
</dbReference>
<feature type="binding site" evidence="17">
    <location>
        <position position="959"/>
    </location>
    <ligand>
        <name>S-adenosyl-L-methionine</name>
        <dbReference type="ChEBI" id="CHEBI:59789"/>
    </ligand>
</feature>
<evidence type="ECO:0000256" key="11">
    <source>
        <dbReference type="ARBA" id="ARBA00022737"/>
    </source>
</evidence>
<dbReference type="NCBIfam" id="TIGR02082">
    <property type="entry name" value="metH"/>
    <property type="match status" value="1"/>
</dbReference>
<keyword evidence="13 15" id="KW-0486">Methionine biosynthesis</keyword>
<proteinExistence type="inferred from homology"/>
<dbReference type="PROSITE" id="PS51337">
    <property type="entry name" value="B12_BINDING_NTER"/>
    <property type="match status" value="1"/>
</dbReference>
<feature type="domain" description="AdoMet activation" evidence="21">
    <location>
        <begin position="909"/>
        <end position="1247"/>
    </location>
</feature>
<evidence type="ECO:0000256" key="3">
    <source>
        <dbReference type="ARBA" id="ARBA00005178"/>
    </source>
</evidence>
<evidence type="ECO:0000256" key="2">
    <source>
        <dbReference type="ARBA" id="ARBA00001956"/>
    </source>
</evidence>
<feature type="domain" description="B12-binding" evidence="22">
    <location>
        <begin position="758"/>
        <end position="893"/>
    </location>
</feature>
<keyword evidence="8 15" id="KW-0808">Transferase</keyword>
<dbReference type="OrthoDB" id="261426at2759"/>
<comment type="catalytic activity">
    <reaction evidence="15">
        <text>(6S)-5-methyl-5,6,7,8-tetrahydrofolate + L-homocysteine = (6S)-5,6,7,8-tetrahydrofolate + L-methionine</text>
        <dbReference type="Rhea" id="RHEA:11172"/>
        <dbReference type="ChEBI" id="CHEBI:18608"/>
        <dbReference type="ChEBI" id="CHEBI:57453"/>
        <dbReference type="ChEBI" id="CHEBI:57844"/>
        <dbReference type="ChEBI" id="CHEBI:58199"/>
        <dbReference type="EC" id="2.1.1.13"/>
    </reaction>
</comment>
<dbReference type="Gene3D" id="3.20.20.330">
    <property type="entry name" value="Homocysteine-binding-like domain"/>
    <property type="match status" value="1"/>
</dbReference>
<dbReference type="PANTHER" id="PTHR45833">
    <property type="entry name" value="METHIONINE SYNTHASE"/>
    <property type="match status" value="1"/>
</dbReference>